<evidence type="ECO:0000313" key="3">
    <source>
        <dbReference type="Proteomes" id="UP000515163"/>
    </source>
</evidence>
<dbReference type="InterPro" id="IPR052775">
    <property type="entry name" value="IUN_hydrolase"/>
</dbReference>
<reference evidence="4" key="1">
    <citation type="submission" date="2025-08" db="UniProtKB">
        <authorList>
            <consortium name="RefSeq"/>
        </authorList>
    </citation>
    <scope>IDENTIFICATION</scope>
    <source>
        <tissue evidence="4">Tentacle</tissue>
    </source>
</reference>
<keyword evidence="3" id="KW-1185">Reference proteome</keyword>
<dbReference type="InParanoid" id="A0A6P8ISL4"/>
<dbReference type="GO" id="GO:0016799">
    <property type="term" value="F:hydrolase activity, hydrolyzing N-glycosyl compounds"/>
    <property type="evidence" value="ECO:0007669"/>
    <property type="project" value="InterPro"/>
</dbReference>
<dbReference type="SUPFAM" id="SSF53590">
    <property type="entry name" value="Nucleoside hydrolase"/>
    <property type="match status" value="1"/>
</dbReference>
<dbReference type="Proteomes" id="UP000515163">
    <property type="component" value="Unplaced"/>
</dbReference>
<name>A0A6P8ISL4_ACTTE</name>
<evidence type="ECO:0000259" key="2">
    <source>
        <dbReference type="Pfam" id="PF01156"/>
    </source>
</evidence>
<accession>A0A6P8ISL4</accession>
<evidence type="ECO:0000313" key="4">
    <source>
        <dbReference type="RefSeq" id="XP_031569974.1"/>
    </source>
</evidence>
<dbReference type="Pfam" id="PF01156">
    <property type="entry name" value="IU_nuc_hydro"/>
    <property type="match status" value="1"/>
</dbReference>
<gene>
    <name evidence="4" type="primary">LOC116304388</name>
</gene>
<dbReference type="PANTHER" id="PTHR46190">
    <property type="entry name" value="SI:CH211-201H21.5-RELATED"/>
    <property type="match status" value="1"/>
</dbReference>
<comment type="similarity">
    <text evidence="1">Belongs to the IUNH family.</text>
</comment>
<evidence type="ECO:0000256" key="1">
    <source>
        <dbReference type="ARBA" id="ARBA00009176"/>
    </source>
</evidence>
<dbReference type="GeneID" id="116304388"/>
<dbReference type="RefSeq" id="XP_031569974.1">
    <property type="nucleotide sequence ID" value="XM_031714114.1"/>
</dbReference>
<organism evidence="3 4">
    <name type="scientific">Actinia tenebrosa</name>
    <name type="common">Australian red waratah sea anemone</name>
    <dbReference type="NCBI Taxonomy" id="6105"/>
    <lineage>
        <taxon>Eukaryota</taxon>
        <taxon>Metazoa</taxon>
        <taxon>Cnidaria</taxon>
        <taxon>Anthozoa</taxon>
        <taxon>Hexacorallia</taxon>
        <taxon>Actiniaria</taxon>
        <taxon>Actiniidae</taxon>
        <taxon>Actinia</taxon>
    </lineage>
</organism>
<dbReference type="AlphaFoldDB" id="A0A6P8ISL4"/>
<dbReference type="PANTHER" id="PTHR46190:SF1">
    <property type="entry name" value="SI:CH211-201H21.5"/>
    <property type="match status" value="1"/>
</dbReference>
<dbReference type="KEGG" id="aten:116304388"/>
<feature type="domain" description="Inosine/uridine-preferring nucleoside hydrolase" evidence="2">
    <location>
        <begin position="7"/>
        <end position="308"/>
    </location>
</feature>
<proteinExistence type="inferred from homology"/>
<protein>
    <submittedName>
        <fullName evidence="4">Inosine-uridine preferring nucleoside hydrolase-like</fullName>
    </submittedName>
</protein>
<dbReference type="Gene3D" id="3.90.245.10">
    <property type="entry name" value="Ribonucleoside hydrolase-like"/>
    <property type="match status" value="1"/>
</dbReference>
<dbReference type="OrthoDB" id="432381at2759"/>
<dbReference type="InterPro" id="IPR036452">
    <property type="entry name" value="Ribo_hydro-like"/>
</dbReference>
<dbReference type="InterPro" id="IPR001910">
    <property type="entry name" value="Inosine/uridine_hydrolase_dom"/>
</dbReference>
<sequence length="317" mass="35011">MAKRKFIIDCDAGVDDAFALILALNQPDVDVLAVTCVGGNTELNDVCINVMKVLEVCKRTDVPVFKGASTSLIGVTTKRASHFHGKDGLGDATGIPDPDMSRLKEEHAVNAILRLTRQHPGEITLVALAPLTNIALACRLDPMLPQNLKNVVIMGGNCEAKGNDDRVCAEFNFHTDVEAASVCLNELTCPVAIVTWETCLQHCLSWEFYDELTSLGTDKSNFFKKITKTSSEFYRQKKEGYGMFYTCCDLFAMAVAVSPDIVEEQTHVHATVELSGKHTRGQMVVDWRGSLKKQPNLMLVRRCNIEKYKVLALNSLK</sequence>
<dbReference type="CDD" id="cd02649">
    <property type="entry name" value="nuc_hydro_CeIAG"/>
    <property type="match status" value="1"/>
</dbReference>